<feature type="active site" description="Proton donor/acceptor" evidence="7">
    <location>
        <position position="112"/>
    </location>
</feature>
<evidence type="ECO:0000256" key="4">
    <source>
        <dbReference type="ARBA" id="ARBA00022960"/>
    </source>
</evidence>
<comment type="pathway">
    <text evidence="1 7">Cell wall biogenesis; peptidoglycan biosynthesis.</text>
</comment>
<keyword evidence="11" id="KW-0449">Lipoprotein</keyword>
<keyword evidence="5 7" id="KW-0573">Peptidoglycan synthesis</keyword>
<evidence type="ECO:0000256" key="8">
    <source>
        <dbReference type="SAM" id="MobiDB-lite"/>
    </source>
</evidence>
<dbReference type="PIRSF" id="PIRSF029342">
    <property type="entry name" value="UCP029342_ErfK/YbiS/YcfS/YnhG"/>
    <property type="match status" value="1"/>
</dbReference>
<comment type="similarity">
    <text evidence="2">Belongs to the YkuD family.</text>
</comment>
<dbReference type="RefSeq" id="WP_170956233.1">
    <property type="nucleotide sequence ID" value="NZ_OBEL01000010.1"/>
</dbReference>
<evidence type="ECO:0000313" key="12">
    <source>
        <dbReference type="Proteomes" id="UP000219439"/>
    </source>
</evidence>
<dbReference type="GO" id="GO:0018104">
    <property type="term" value="P:peptidoglycan-protein cross-linking"/>
    <property type="evidence" value="ECO:0007669"/>
    <property type="project" value="TreeGrafter"/>
</dbReference>
<dbReference type="GO" id="GO:0071555">
    <property type="term" value="P:cell wall organization"/>
    <property type="evidence" value="ECO:0007669"/>
    <property type="project" value="UniProtKB-UniRule"/>
</dbReference>
<feature type="chain" id="PRO_5012944848" evidence="9">
    <location>
        <begin position="23"/>
        <end position="439"/>
    </location>
</feature>
<dbReference type="PANTHER" id="PTHR30582:SF2">
    <property type="entry name" value="L,D-TRANSPEPTIDASE YCIB-RELATED"/>
    <property type="match status" value="1"/>
</dbReference>
<accession>A0A285PIQ2</accession>
<organism evidence="11 12">
    <name type="scientific">Cohaesibacter gelatinilyticus</name>
    <dbReference type="NCBI Taxonomy" id="372072"/>
    <lineage>
        <taxon>Bacteria</taxon>
        <taxon>Pseudomonadati</taxon>
        <taxon>Pseudomonadota</taxon>
        <taxon>Alphaproteobacteria</taxon>
        <taxon>Hyphomicrobiales</taxon>
        <taxon>Cohaesibacteraceae</taxon>
    </lineage>
</organism>
<dbReference type="NCBIfam" id="NF004785">
    <property type="entry name" value="PRK06132.1-2"/>
    <property type="match status" value="1"/>
</dbReference>
<evidence type="ECO:0000256" key="3">
    <source>
        <dbReference type="ARBA" id="ARBA00022679"/>
    </source>
</evidence>
<dbReference type="InterPro" id="IPR005490">
    <property type="entry name" value="LD_TPept_cat_dom"/>
</dbReference>
<dbReference type="InterPro" id="IPR036366">
    <property type="entry name" value="PGBDSf"/>
</dbReference>
<dbReference type="Pfam" id="PF01471">
    <property type="entry name" value="PG_binding_1"/>
    <property type="match status" value="1"/>
</dbReference>
<name>A0A285PIQ2_9HYPH</name>
<dbReference type="InterPro" id="IPR016915">
    <property type="entry name" value="UCP029342"/>
</dbReference>
<keyword evidence="4 7" id="KW-0133">Cell shape</keyword>
<keyword evidence="3" id="KW-0808">Transferase</keyword>
<evidence type="ECO:0000256" key="5">
    <source>
        <dbReference type="ARBA" id="ARBA00022984"/>
    </source>
</evidence>
<dbReference type="GO" id="GO:0005576">
    <property type="term" value="C:extracellular region"/>
    <property type="evidence" value="ECO:0007669"/>
    <property type="project" value="TreeGrafter"/>
</dbReference>
<dbReference type="EMBL" id="OBEL01000010">
    <property type="protein sequence ID" value="SNZ21609.1"/>
    <property type="molecule type" value="Genomic_DNA"/>
</dbReference>
<dbReference type="SUPFAM" id="SSF141523">
    <property type="entry name" value="L,D-transpeptidase catalytic domain-like"/>
    <property type="match status" value="1"/>
</dbReference>
<evidence type="ECO:0000256" key="7">
    <source>
        <dbReference type="PROSITE-ProRule" id="PRU01373"/>
    </source>
</evidence>
<feature type="signal peptide" evidence="9">
    <location>
        <begin position="1"/>
        <end position="22"/>
    </location>
</feature>
<dbReference type="UniPathway" id="UPA00219"/>
<keyword evidence="6 7" id="KW-0961">Cell wall biogenesis/degradation</keyword>
<evidence type="ECO:0000256" key="9">
    <source>
        <dbReference type="SAM" id="SignalP"/>
    </source>
</evidence>
<dbReference type="Pfam" id="PF03734">
    <property type="entry name" value="YkuD"/>
    <property type="match status" value="1"/>
</dbReference>
<evidence type="ECO:0000259" key="10">
    <source>
        <dbReference type="PROSITE" id="PS52029"/>
    </source>
</evidence>
<dbReference type="GO" id="GO:0008360">
    <property type="term" value="P:regulation of cell shape"/>
    <property type="evidence" value="ECO:0007669"/>
    <property type="project" value="UniProtKB-UniRule"/>
</dbReference>
<protein>
    <submittedName>
        <fullName evidence="11">Lipoprotein-anchoring transpeptidase ErfK/SrfK</fullName>
    </submittedName>
</protein>
<dbReference type="InterPro" id="IPR038063">
    <property type="entry name" value="Transpep_catalytic_dom"/>
</dbReference>
<sequence>MNKSIAMLAPLMLGAFSIGAVASETGLAADTSAKPDLRPIQIIVSRADQRLQVFKGTEVIAESHVSTGKRGHTTPTGVFSILEKRRRHFSNLYNNAPMPFMQRLTWSGIALHASNSVPRYPASHGCVRLPNSFAKTLFSLTNRGAHVVIAEREVAPSPIQHNVLFQPGIDQSDIKPSLEEDSQGLEMRLLSRHALHGWKARQKKAQKRHKTLKPVRILITRRSTTTLVRDIQNELNEQGYDAGAVDGIAGRNTIAAVRRFIGEDSPAEKAHWNGKFDRPLLQALYSRAGKGLVPEGHIYVRQKFKPLFNAPLRFKDPQKPLGAHLFTVSETNDARTNANWLALSLGDSIHPNMQKRVGIEAIEQDDGLVAAEAVLDRLIIPQEVRDRIAPLLIAGSSLAISDKGKSQETTYQGTDFIVLTKPKGPDKKKKGLREVAKRN</sequence>
<feature type="region of interest" description="Disordered" evidence="8">
    <location>
        <begin position="419"/>
        <end position="439"/>
    </location>
</feature>
<reference evidence="11 12" key="1">
    <citation type="submission" date="2017-09" db="EMBL/GenBank/DDBJ databases">
        <authorList>
            <person name="Ehlers B."/>
            <person name="Leendertz F.H."/>
        </authorList>
    </citation>
    <scope>NUCLEOTIDE SEQUENCE [LARGE SCALE GENOMIC DNA]</scope>
    <source>
        <strain evidence="11 12">DSM 18289</strain>
    </source>
</reference>
<dbReference type="SUPFAM" id="SSF47090">
    <property type="entry name" value="PGBD-like"/>
    <property type="match status" value="1"/>
</dbReference>
<dbReference type="PROSITE" id="PS52029">
    <property type="entry name" value="LD_TPASE"/>
    <property type="match status" value="1"/>
</dbReference>
<dbReference type="CDD" id="cd16913">
    <property type="entry name" value="YkuD_like"/>
    <property type="match status" value="1"/>
</dbReference>
<feature type="domain" description="L,D-TPase catalytic" evidence="10">
    <location>
        <begin position="40"/>
        <end position="150"/>
    </location>
</feature>
<dbReference type="Gene3D" id="1.10.101.10">
    <property type="entry name" value="PGBD-like superfamily/PGBD"/>
    <property type="match status" value="1"/>
</dbReference>
<feature type="active site" description="Nucleophile" evidence="7">
    <location>
        <position position="126"/>
    </location>
</feature>
<dbReference type="GO" id="GO:0016740">
    <property type="term" value="F:transferase activity"/>
    <property type="evidence" value="ECO:0007669"/>
    <property type="project" value="UniProtKB-KW"/>
</dbReference>
<dbReference type="Gene3D" id="2.40.440.10">
    <property type="entry name" value="L,D-transpeptidase catalytic domain-like"/>
    <property type="match status" value="1"/>
</dbReference>
<keyword evidence="12" id="KW-1185">Reference proteome</keyword>
<dbReference type="Proteomes" id="UP000219439">
    <property type="component" value="Unassembled WGS sequence"/>
</dbReference>
<dbReference type="GO" id="GO:0071972">
    <property type="term" value="F:peptidoglycan L,D-transpeptidase activity"/>
    <property type="evidence" value="ECO:0007669"/>
    <property type="project" value="TreeGrafter"/>
</dbReference>
<proteinExistence type="inferred from homology"/>
<evidence type="ECO:0000256" key="1">
    <source>
        <dbReference type="ARBA" id="ARBA00004752"/>
    </source>
</evidence>
<dbReference type="InterPro" id="IPR036365">
    <property type="entry name" value="PGBD-like_sf"/>
</dbReference>
<dbReference type="NCBIfam" id="NF004786">
    <property type="entry name" value="PRK06132.1-3"/>
    <property type="match status" value="1"/>
</dbReference>
<dbReference type="AlphaFoldDB" id="A0A285PIQ2"/>
<gene>
    <name evidence="11" type="ORF">SAMN06265368_4733</name>
</gene>
<dbReference type="InterPro" id="IPR002477">
    <property type="entry name" value="Peptidoglycan-bd-like"/>
</dbReference>
<dbReference type="InterPro" id="IPR050979">
    <property type="entry name" value="LD-transpeptidase"/>
</dbReference>
<keyword evidence="9" id="KW-0732">Signal</keyword>
<evidence type="ECO:0000256" key="2">
    <source>
        <dbReference type="ARBA" id="ARBA00005992"/>
    </source>
</evidence>
<evidence type="ECO:0000313" key="11">
    <source>
        <dbReference type="EMBL" id="SNZ21609.1"/>
    </source>
</evidence>
<evidence type="ECO:0000256" key="6">
    <source>
        <dbReference type="ARBA" id="ARBA00023316"/>
    </source>
</evidence>
<dbReference type="PANTHER" id="PTHR30582">
    <property type="entry name" value="L,D-TRANSPEPTIDASE"/>
    <property type="match status" value="1"/>
</dbReference>